<keyword evidence="3" id="KW-1185">Reference proteome</keyword>
<name>A0A0A0C2F6_9CELL</name>
<feature type="transmembrane region" description="Helical" evidence="1">
    <location>
        <begin position="233"/>
        <end position="252"/>
    </location>
</feature>
<feature type="transmembrane region" description="Helical" evidence="1">
    <location>
        <begin position="21"/>
        <end position="43"/>
    </location>
</feature>
<gene>
    <name evidence="2" type="ORF">N869_02795</name>
</gene>
<organism evidence="2 3">
    <name type="scientific">Cellulomonas bogoriensis 69B4 = DSM 16987</name>
    <dbReference type="NCBI Taxonomy" id="1386082"/>
    <lineage>
        <taxon>Bacteria</taxon>
        <taxon>Bacillati</taxon>
        <taxon>Actinomycetota</taxon>
        <taxon>Actinomycetes</taxon>
        <taxon>Micrococcales</taxon>
        <taxon>Cellulomonadaceae</taxon>
        <taxon>Cellulomonas</taxon>
    </lineage>
</organism>
<reference evidence="2 3" key="1">
    <citation type="submission" date="2013-08" db="EMBL/GenBank/DDBJ databases">
        <title>Genome sequencing of Cellulomonas bogoriensis 69B4.</title>
        <authorList>
            <person name="Chen F."/>
            <person name="Li Y."/>
            <person name="Wang G."/>
        </authorList>
    </citation>
    <scope>NUCLEOTIDE SEQUENCE [LARGE SCALE GENOMIC DNA]</scope>
    <source>
        <strain evidence="2 3">69B4</strain>
    </source>
</reference>
<evidence type="ECO:0000313" key="2">
    <source>
        <dbReference type="EMBL" id="KGM14167.1"/>
    </source>
</evidence>
<dbReference type="AlphaFoldDB" id="A0A0A0C2F6"/>
<feature type="transmembrane region" description="Helical" evidence="1">
    <location>
        <begin position="188"/>
        <end position="213"/>
    </location>
</feature>
<dbReference type="Proteomes" id="UP000054314">
    <property type="component" value="Unassembled WGS sequence"/>
</dbReference>
<keyword evidence="1" id="KW-0812">Transmembrane</keyword>
<keyword evidence="1" id="KW-0472">Membrane</keyword>
<evidence type="ECO:0000313" key="3">
    <source>
        <dbReference type="Proteomes" id="UP000054314"/>
    </source>
</evidence>
<accession>A0A0A0C2F6</accession>
<feature type="transmembrane region" description="Helical" evidence="1">
    <location>
        <begin position="69"/>
        <end position="87"/>
    </location>
</feature>
<comment type="caution">
    <text evidence="2">The sequence shown here is derived from an EMBL/GenBank/DDBJ whole genome shotgun (WGS) entry which is preliminary data.</text>
</comment>
<evidence type="ECO:0000256" key="1">
    <source>
        <dbReference type="SAM" id="Phobius"/>
    </source>
</evidence>
<proteinExistence type="predicted"/>
<dbReference type="EMBL" id="AXCZ01000010">
    <property type="protein sequence ID" value="KGM14167.1"/>
    <property type="molecule type" value="Genomic_DNA"/>
</dbReference>
<keyword evidence="1" id="KW-1133">Transmembrane helix</keyword>
<feature type="transmembrane region" description="Helical" evidence="1">
    <location>
        <begin position="120"/>
        <end position="140"/>
    </location>
</feature>
<feature type="non-terminal residue" evidence="2">
    <location>
        <position position="1"/>
    </location>
</feature>
<feature type="transmembrane region" description="Helical" evidence="1">
    <location>
        <begin position="160"/>
        <end position="181"/>
    </location>
</feature>
<protein>
    <submittedName>
        <fullName evidence="2">ABC transporter permease</fullName>
    </submittedName>
</protein>
<sequence>TRAAPGLRSARGLAWRLQRTVLLTWLVGLTAMGAAFGSVTGSVEDVVAENDEMLAVLSRLAPGATVTDLYLGFVMALLAIAVGAYTVQGLQRMRAEEATGRLEPVLASATGRTRWMGGHLVLVAGGTLAVLTTTGLAAGLTHAVATGRGVDAVLEPVVGAWAQAPAVLALAGVVVALFGLLPRAGGPAAWALLGAALVMGQLGALLDLPGWALNLSPFTHVPLVPAEDLTAAPVLWLLAVAAGTTALGVATFRHRDLAIPA</sequence>